<evidence type="ECO:0000259" key="1">
    <source>
        <dbReference type="Pfam" id="PF00535"/>
    </source>
</evidence>
<dbReference type="OrthoDB" id="9803627at2"/>
<dbReference type="RefSeq" id="WP_121250652.1">
    <property type="nucleotide sequence ID" value="NZ_RBIL01000001.1"/>
</dbReference>
<dbReference type="CDD" id="cd00761">
    <property type="entry name" value="Glyco_tranf_GTA_type"/>
    <property type="match status" value="1"/>
</dbReference>
<dbReference type="PANTHER" id="PTHR43685:SF2">
    <property type="entry name" value="GLYCOSYLTRANSFERASE 2-LIKE DOMAIN-CONTAINING PROTEIN"/>
    <property type="match status" value="1"/>
</dbReference>
<dbReference type="Pfam" id="PF00535">
    <property type="entry name" value="Glycos_transf_2"/>
    <property type="match status" value="1"/>
</dbReference>
<protein>
    <submittedName>
        <fullName evidence="2">Glycosyltransferase involved in cell wall biosynthesis</fullName>
    </submittedName>
</protein>
<dbReference type="PANTHER" id="PTHR43685">
    <property type="entry name" value="GLYCOSYLTRANSFERASE"/>
    <property type="match status" value="1"/>
</dbReference>
<dbReference type="AlphaFoldDB" id="A0A660LG41"/>
<evidence type="ECO:0000313" key="2">
    <source>
        <dbReference type="EMBL" id="RKQ92880.1"/>
    </source>
</evidence>
<feature type="domain" description="Glycosyltransferase 2-like" evidence="1">
    <location>
        <begin position="10"/>
        <end position="139"/>
    </location>
</feature>
<dbReference type="Gene3D" id="3.90.550.10">
    <property type="entry name" value="Spore Coat Polysaccharide Biosynthesis Protein SpsA, Chain A"/>
    <property type="match status" value="1"/>
</dbReference>
<dbReference type="InterPro" id="IPR001173">
    <property type="entry name" value="Glyco_trans_2-like"/>
</dbReference>
<proteinExistence type="predicted"/>
<dbReference type="GO" id="GO:0044010">
    <property type="term" value="P:single-species biofilm formation"/>
    <property type="evidence" value="ECO:0007669"/>
    <property type="project" value="TreeGrafter"/>
</dbReference>
<dbReference type="EMBL" id="RBIL01000001">
    <property type="protein sequence ID" value="RKQ92880.1"/>
    <property type="molecule type" value="Genomic_DNA"/>
</dbReference>
<comment type="caution">
    <text evidence="2">The sequence shown here is derived from an EMBL/GenBank/DDBJ whole genome shotgun (WGS) entry which is preliminary data.</text>
</comment>
<dbReference type="Proteomes" id="UP000278962">
    <property type="component" value="Unassembled WGS sequence"/>
</dbReference>
<sequence>MNAAQPRVAVIVPCFNDGALAEEAVASVVEEEPVEIVVVDDGSTDPVALERLEALRARGVRVVRRENGGLGAARMTGVEATTAPFLYPLDADDRVETGALAALADALEAAPEAAFAWGDYVLFGDQEGRYRSPTRWLPWTLTYVNPYPVCSMFRRTTIERTGGWQMRAYEDWDLWLRMTGLGLEGIPVGRVVYRRRLHGDSRLLAEARRKHQRLYAEIQQRNPTVFARRDEWRRRERPAAWKRAAYPVLFGARKVVPFRVEAFLQRTMMRLGTGLPG</sequence>
<accession>A0A660LG41</accession>
<keyword evidence="2" id="KW-0808">Transferase</keyword>
<dbReference type="GO" id="GO:0016740">
    <property type="term" value="F:transferase activity"/>
    <property type="evidence" value="ECO:0007669"/>
    <property type="project" value="UniProtKB-KW"/>
</dbReference>
<dbReference type="InterPro" id="IPR050834">
    <property type="entry name" value="Glycosyltransf_2"/>
</dbReference>
<dbReference type="SUPFAM" id="SSF53448">
    <property type="entry name" value="Nucleotide-diphospho-sugar transferases"/>
    <property type="match status" value="1"/>
</dbReference>
<evidence type="ECO:0000313" key="3">
    <source>
        <dbReference type="Proteomes" id="UP000278962"/>
    </source>
</evidence>
<organism evidence="2 3">
    <name type="scientific">Solirubrobacter pauli</name>
    <dbReference type="NCBI Taxonomy" id="166793"/>
    <lineage>
        <taxon>Bacteria</taxon>
        <taxon>Bacillati</taxon>
        <taxon>Actinomycetota</taxon>
        <taxon>Thermoleophilia</taxon>
        <taxon>Solirubrobacterales</taxon>
        <taxon>Solirubrobacteraceae</taxon>
        <taxon>Solirubrobacter</taxon>
    </lineage>
</organism>
<keyword evidence="3" id="KW-1185">Reference proteome</keyword>
<dbReference type="InterPro" id="IPR029044">
    <property type="entry name" value="Nucleotide-diphossugar_trans"/>
</dbReference>
<gene>
    <name evidence="2" type="ORF">C8N24_2736</name>
</gene>
<reference evidence="2 3" key="1">
    <citation type="submission" date="2018-10" db="EMBL/GenBank/DDBJ databases">
        <title>Genomic Encyclopedia of Archaeal and Bacterial Type Strains, Phase II (KMG-II): from individual species to whole genera.</title>
        <authorList>
            <person name="Goeker M."/>
        </authorList>
    </citation>
    <scope>NUCLEOTIDE SEQUENCE [LARGE SCALE GENOMIC DNA]</scope>
    <source>
        <strain evidence="2 3">DSM 14954</strain>
    </source>
</reference>
<name>A0A660LG41_9ACTN</name>